<keyword evidence="3" id="KW-0696">RNA-directed RNA polymerase</keyword>
<dbReference type="Pfam" id="PF00946">
    <property type="entry name" value="Mononeg_RNA_pol"/>
    <property type="match status" value="1"/>
</dbReference>
<reference evidence="22" key="1">
    <citation type="submission" date="2018-07" db="EMBL/GenBank/DDBJ databases">
        <title>Glowworm (Lampyris noctiluca) RNA viruses.</title>
        <authorList>
            <person name="Jurvansuu J."/>
            <person name="Viljakainen L."/>
        </authorList>
    </citation>
    <scope>NUCLEOTIDE SEQUENCE</scope>
    <source>
        <strain evidence="22">17FIN7</strain>
    </source>
</reference>
<name>A0A482JQ67_9VIRU</name>
<keyword evidence="23" id="KW-1185">Reference proteome</keyword>
<feature type="domain" description="RdRp catalytic" evidence="21">
    <location>
        <begin position="590"/>
        <end position="753"/>
    </location>
</feature>
<keyword evidence="12" id="KW-0506">mRNA capping</keyword>
<dbReference type="Proteomes" id="UP000680231">
    <property type="component" value="Genome"/>
</dbReference>
<dbReference type="EMBL" id="MH620818">
    <property type="protein sequence ID" value="QBP37027.1"/>
    <property type="molecule type" value="Genomic_RNA"/>
</dbReference>
<dbReference type="EC" id="2.7.7.48" evidence="2"/>
<keyword evidence="5" id="KW-0808">Transferase</keyword>
<keyword evidence="8" id="KW-0547">Nucleotide-binding</keyword>
<evidence type="ECO:0000313" key="22">
    <source>
        <dbReference type="EMBL" id="QBP37027.1"/>
    </source>
</evidence>
<keyword evidence="6" id="KW-0949">S-adenosyl-L-methionine</keyword>
<evidence type="ECO:0000256" key="10">
    <source>
        <dbReference type="ARBA" id="ARBA00022844"/>
    </source>
</evidence>
<comment type="subcellular location">
    <subcellularLocation>
        <location evidence="1">Virion</location>
    </subcellularLocation>
</comment>
<dbReference type="GO" id="GO:0003968">
    <property type="term" value="F:RNA-directed RNA polymerase activity"/>
    <property type="evidence" value="ECO:0007669"/>
    <property type="project" value="UniProtKB-KW"/>
</dbReference>
<evidence type="ECO:0000256" key="14">
    <source>
        <dbReference type="ARBA" id="ARBA00024494"/>
    </source>
</evidence>
<keyword evidence="4" id="KW-0507">mRNA processing</keyword>
<evidence type="ECO:0000256" key="13">
    <source>
        <dbReference type="ARBA" id="ARBA00023268"/>
    </source>
</evidence>
<evidence type="ECO:0000256" key="4">
    <source>
        <dbReference type="ARBA" id="ARBA00022664"/>
    </source>
</evidence>
<comment type="catalytic activity">
    <reaction evidence="19">
        <text>a 5'-end (5'-triphosphoguanosine)-adenylyl-adenylyl-cytidylyl-adenosine in mRNA + 2 S-adenosyl-L-methionine = a 5'-end (N(7)-methyl 5'-triphosphoguanosine)-(2'-O-methyladenylyl)-adenylyl-cytidylyl-adenosine in mRNA + 2 S-adenosyl-L-homocysteine + H(+)</text>
        <dbReference type="Rhea" id="RHEA:65376"/>
        <dbReference type="Rhea" id="RHEA-COMP:16797"/>
        <dbReference type="Rhea" id="RHEA-COMP:16798"/>
        <dbReference type="ChEBI" id="CHEBI:15378"/>
        <dbReference type="ChEBI" id="CHEBI:57856"/>
        <dbReference type="ChEBI" id="CHEBI:59789"/>
        <dbReference type="ChEBI" id="CHEBI:156483"/>
        <dbReference type="ChEBI" id="CHEBI:156484"/>
        <dbReference type="EC" id="2.1.1.375"/>
    </reaction>
</comment>
<keyword evidence="13" id="KW-0511">Multifunctional enzyme</keyword>
<dbReference type="GO" id="GO:0044423">
    <property type="term" value="C:virion component"/>
    <property type="evidence" value="ECO:0007669"/>
    <property type="project" value="UniProtKB-KW"/>
</dbReference>
<keyword evidence="11" id="KW-0693">Viral RNA replication</keyword>
<evidence type="ECO:0000256" key="11">
    <source>
        <dbReference type="ARBA" id="ARBA00022953"/>
    </source>
</evidence>
<evidence type="ECO:0000256" key="6">
    <source>
        <dbReference type="ARBA" id="ARBA00022691"/>
    </source>
</evidence>
<keyword evidence="9" id="KW-0067">ATP-binding</keyword>
<protein>
    <recommendedName>
        <fullName evidence="2">RNA-directed RNA polymerase</fullName>
        <ecNumber evidence="2">2.7.7.48</ecNumber>
    </recommendedName>
    <alternativeName>
        <fullName evidence="17">Replicase</fullName>
    </alternativeName>
    <alternativeName>
        <fullName evidence="16">Transcriptase</fullName>
    </alternativeName>
</protein>
<evidence type="ECO:0000256" key="12">
    <source>
        <dbReference type="ARBA" id="ARBA00023042"/>
    </source>
</evidence>
<dbReference type="PROSITE" id="PS50526">
    <property type="entry name" value="RDRP_SSRNA_NEG_NONSEG"/>
    <property type="match status" value="1"/>
</dbReference>
<keyword evidence="10" id="KW-0946">Virion</keyword>
<evidence type="ECO:0000259" key="21">
    <source>
        <dbReference type="PROSITE" id="PS50526"/>
    </source>
</evidence>
<dbReference type="GO" id="GO:0005524">
    <property type="term" value="F:ATP binding"/>
    <property type="evidence" value="ECO:0007669"/>
    <property type="project" value="UniProtKB-KW"/>
</dbReference>
<evidence type="ECO:0000256" key="8">
    <source>
        <dbReference type="ARBA" id="ARBA00022741"/>
    </source>
</evidence>
<evidence type="ECO:0000256" key="20">
    <source>
        <dbReference type="ARBA" id="ARBA00048548"/>
    </source>
</evidence>
<comment type="catalytic activity">
    <reaction evidence="20">
        <text>GTP + H2O = GDP + phosphate + H(+)</text>
        <dbReference type="Rhea" id="RHEA:19669"/>
        <dbReference type="ChEBI" id="CHEBI:15377"/>
        <dbReference type="ChEBI" id="CHEBI:15378"/>
        <dbReference type="ChEBI" id="CHEBI:37565"/>
        <dbReference type="ChEBI" id="CHEBI:43474"/>
        <dbReference type="ChEBI" id="CHEBI:58189"/>
    </reaction>
</comment>
<evidence type="ECO:0000313" key="23">
    <source>
        <dbReference type="Proteomes" id="UP000680231"/>
    </source>
</evidence>
<evidence type="ECO:0000256" key="2">
    <source>
        <dbReference type="ARBA" id="ARBA00012494"/>
    </source>
</evidence>
<organism evidence="22">
    <name type="scientific">Lampyris noctiluca chuvirus-like virus 1</name>
    <dbReference type="NCBI Taxonomy" id="2553070"/>
    <lineage>
        <taxon>Viruses</taxon>
        <taxon>Riboviria</taxon>
        <taxon>Orthornavirae</taxon>
        <taxon>Negarnaviricota</taxon>
        <taxon>Haploviricotina</taxon>
        <taxon>Monjiviricetes</taxon>
        <taxon>Jingchuvirales</taxon>
        <taxon>Chuviridae</taxon>
        <taxon>Scarabeuvirus</taxon>
        <taxon>Scarabeuvirus lampyris</taxon>
    </lineage>
</organism>
<accession>A0A482JQ67</accession>
<evidence type="ECO:0000256" key="5">
    <source>
        <dbReference type="ARBA" id="ARBA00022679"/>
    </source>
</evidence>
<evidence type="ECO:0000256" key="3">
    <source>
        <dbReference type="ARBA" id="ARBA00022484"/>
    </source>
</evidence>
<evidence type="ECO:0000256" key="16">
    <source>
        <dbReference type="ARBA" id="ARBA00030436"/>
    </source>
</evidence>
<evidence type="ECO:0000256" key="1">
    <source>
        <dbReference type="ARBA" id="ARBA00004328"/>
    </source>
</evidence>
<evidence type="ECO:0000256" key="19">
    <source>
        <dbReference type="ARBA" id="ARBA00047370"/>
    </source>
</evidence>
<dbReference type="Pfam" id="PF14318">
    <property type="entry name" value="Mononeg_mRNAcap"/>
    <property type="match status" value="1"/>
</dbReference>
<dbReference type="RefSeq" id="YP_010797948.1">
    <property type="nucleotide sequence ID" value="NC_076263.1"/>
</dbReference>
<comment type="catalytic activity">
    <reaction evidence="15">
        <text>a 5'-end (5'-triphosphoguanosine)-(2'-O-methyladenylyl)-adenylyl-cytidylyl-adenosine in mRNA + S-adenosyl-L-methionine = a 5'-end (N(7)-methyl 5'-triphosphoguanosine)-(2'-O-methyladenylyl)-adenylyl-cytidylyl-adenosine in mRNA + S-adenosyl-L-homocysteine</text>
        <dbReference type="Rhea" id="RHEA:65440"/>
        <dbReference type="Rhea" id="RHEA-COMP:16798"/>
        <dbReference type="Rhea" id="RHEA-COMP:16801"/>
        <dbReference type="ChEBI" id="CHEBI:57856"/>
        <dbReference type="ChEBI" id="CHEBI:59789"/>
        <dbReference type="ChEBI" id="CHEBI:156482"/>
        <dbReference type="ChEBI" id="CHEBI:156483"/>
    </reaction>
</comment>
<dbReference type="GeneID" id="80535958"/>
<evidence type="ECO:0000256" key="9">
    <source>
        <dbReference type="ARBA" id="ARBA00022840"/>
    </source>
</evidence>
<evidence type="ECO:0000256" key="7">
    <source>
        <dbReference type="ARBA" id="ARBA00022695"/>
    </source>
</evidence>
<sequence length="2206" mass="254815">MEAFISQTQVSYEFPSEIIYEKKFDIALRNTFLSAFEDRYQNQRLSLMDKVMLAHIPKEYMKEPWSKEPTFMGVVYNSILRRVNQPVIMTETRRQHNVLMEALMKITDIQFNNMLKNFEVSNKRILIAKMKNYFDSLEIPFEVRALIHFSSWMTKVIDKSCKLKKHKGKMTDESFYKYLLQHSQYTYNVFDFKIIYGEAIVVFILEDQIWIAPQSAVVMIQNKVADAISVLLFAKFNSGTSLPVEAFQLTLDFIKELAILMIRYKNNYYTVAKALESLCIAESISIHEEWKNSEFLYATAADIMNDTNFDYMTSRLRDLILSATTPMRHQLCCLGKLMGHPYVDMEQGARKLHAKTTESYSLNFSLINDCINHIKLNYIKNHIMRHKRWPPSSLDYGGSMTLTQAYVRNKDPNDPFITSRYGPSNLADMNFVRIEKNLRFYKLENVIPYLKDKTITLMRSKVFKYIFPTGEEISSRWEETRLLLTYLLNPSVVHNHVDYIDRYSGSDDLSELLDYLVIRIVPKEKELKIDFRGFGCKTYEDRFRTLAQEKNAMRFLDDYSDEQAMTLSELEILRRLSTFRHLYKAYPGHKIIYINVDAKAWNNHFRAETVDYPLDETLDKIFGTTIFGKTHLAYNKTFFYVPGFPSTYYWDGQAGGIEGLNQDDWVIIYLGQIKTVLDALLLKYHCLCKGDDLRIAIAIPPYMWKNREMSDIKNDIVGRLSLAMKSFGHEIKIIESYGSSKYFSFSKNASIGEVEMPQGFRKIQKCYGASNALIATLDEYIGSTFSNAHSTCKVEPCVLPAYLVALYWSLTYLITHPIYTKLSSDELTALLLMPSLAGGFPIIYLHNMAVRAESDLLSPFIEMYSFCKKNYPSIATSMESFMHAPIHTDEDSFVMLYKDPYSIPHDRPPLPSAVLRRFILPILTKYAKQEDVKELIAATKSPEMEVVHQVLRTASVFNVKVLSAIYASTPEGILDELIRKFESARSINELMIRSVGSRRSLLNLRKVVRSEKKLQLWRRDRLRGKNLHNVYPYYHLVGNCPAYSATVIRKYLWTKDITGITMPPLQHQIVLMTAYSITTNKWINENHFTYTISDPDQNIDNHMTDHYSTGPFKPFLGYSTRNGMTEPTVHFIEKDPMLVKVKNLIDLLTWTNTSEVDSEGKMIVSNCPDLIRTILGSFTSVKIEQLSPFSGTRRSGTIQHHVRAPSFREAIVPNVVSNVYTRVLGESNTHIRYRTSKHHYYVNFLHVYCYSIWMAMLELEFSSKISTPRSIWAVSNQCNYCNRAISDTPIVFDMSLAGSITLHPLSISKLGQVAENILRDSLDQAKDVQYNVDTRELTNMSPALLYQAILQEILEQTYLSRKSVQIRYNTPNLTDEAYQVLINLVPQNRSRDVGQSELKRIPLLDLAQYIAILILHYSSRLLPGNVCNSRSAALSILPGESTPWYGLLNQIHKAGALPELVLLFSRYVGTPHATCFYNPVSASRFICRYSSQLLRFLKSDRPLVVLSYYTESHLTYVIEMCLTEKVFHVLRTDFSQFLPKPGFTKDDYTGQTLDDMYTLYKECLVVLSVLFNIESIAFDLAKIVIETKQTNLIGIGLDLLDVTQIDDMITNEDGFELGILEWMRPWEEAGFALTDLEGFDDWENIQDRLYRRYQRLSTKIHFTNIGHCCLALRSMKIHESDDSDNPERLPSQKIPTDPDHIVLHKMEKPFIQATGVDYVPPILIGSPNTLQLSNAQRGLSVCDLFATIGSCTGSETHLLYILQGQRYDYRSYMTNPAIGATCFADGFGGFTSVLMTMFRYSTIIFHTLPEDNESPTIAPSARMNNCTGRIYTDYINEGYSDLSLWSTYDRMRSYNVYCDFVTSDLELGPMNSEQHLTINLHIFKYYLDVRTRDCWLIIKLDIAKELDVAIIYDLALHHCLHVALHSPRSSDSTKYVYLIGKGWRRDKDNDVISQIEMKGVSGNAITTINRYLKQVMSQNKRYFNLSSKGFDVMDIDPGFRNQGMNQTAIFPDRVASLLLTEFDFPIIIESSEETGDISWRDKLITAQSRPKYYNYIDLEMNLQYNTKMYVKSLWDSLKKLDDEGLAVQRHVVLCKIFKVVGYRGVIRCYHSFDKPMWVSLSDVNASLRKLWDLLSVRDRRNFRNYPNYHSDDYDHEGMRIHYFSNYRKGVTLGLALLGTLSFMSRDTSIRKQIEETLKLRDRLVDE</sequence>
<dbReference type="GO" id="GO:0004482">
    <property type="term" value="F:mRNA 5'-cap (guanine-N7-)-methyltransferase activity"/>
    <property type="evidence" value="ECO:0007669"/>
    <property type="project" value="InterPro"/>
</dbReference>
<dbReference type="KEGG" id="vg:80535958"/>
<dbReference type="InterPro" id="IPR026890">
    <property type="entry name" value="Mononeg_mRNAcap"/>
</dbReference>
<evidence type="ECO:0000256" key="15">
    <source>
        <dbReference type="ARBA" id="ARBA00024499"/>
    </source>
</evidence>
<comment type="catalytic activity">
    <reaction evidence="18">
        <text>a 5'-end (5'-triphosphoguanosine)-adenylyl-adenylyl-cytidylyl-adenosine in mRNA + S-adenosyl-L-methionine = a 5'-end (5'-triphosphoguanosine)-(2'-O-methyladenylyl)-adenylyl-cytidylyl-adenosine in mRNA + S-adenosyl-L-homocysteine + H(+)</text>
        <dbReference type="Rhea" id="RHEA:65380"/>
        <dbReference type="Rhea" id="RHEA-COMP:16797"/>
        <dbReference type="Rhea" id="RHEA-COMP:16801"/>
        <dbReference type="ChEBI" id="CHEBI:15378"/>
        <dbReference type="ChEBI" id="CHEBI:57856"/>
        <dbReference type="ChEBI" id="CHEBI:59789"/>
        <dbReference type="ChEBI" id="CHEBI:156482"/>
        <dbReference type="ChEBI" id="CHEBI:156484"/>
    </reaction>
</comment>
<proteinExistence type="predicted"/>
<comment type="catalytic activity">
    <reaction evidence="14">
        <text>a 5'-end triphospho-adenylyl-adenylyl-cytidylyl-adenosine in mRNA + GDP + H(+) = a 5'-end (5'-triphosphoguanosine)-adenylyl-adenylyl-cytidylyl-adenosine in mRNA + diphosphate</text>
        <dbReference type="Rhea" id="RHEA:65436"/>
        <dbReference type="Rhea" id="RHEA-COMP:16797"/>
        <dbReference type="Rhea" id="RHEA-COMP:16799"/>
        <dbReference type="ChEBI" id="CHEBI:15378"/>
        <dbReference type="ChEBI" id="CHEBI:33019"/>
        <dbReference type="ChEBI" id="CHEBI:58189"/>
        <dbReference type="ChEBI" id="CHEBI:156484"/>
        <dbReference type="ChEBI" id="CHEBI:156503"/>
        <dbReference type="EC" id="2.7.7.88"/>
    </reaction>
</comment>
<evidence type="ECO:0000256" key="18">
    <source>
        <dbReference type="ARBA" id="ARBA00047332"/>
    </source>
</evidence>
<dbReference type="InterPro" id="IPR014023">
    <property type="entry name" value="Mononeg_RNA_pol_cat"/>
</dbReference>
<evidence type="ECO:0000256" key="17">
    <source>
        <dbReference type="ARBA" id="ARBA00031012"/>
    </source>
</evidence>
<keyword evidence="7" id="KW-0548">Nucleotidyltransferase</keyword>